<protein>
    <recommendedName>
        <fullName evidence="1">DUF7033 domain-containing protein</fullName>
    </recommendedName>
</protein>
<keyword evidence="3" id="KW-1185">Reference proteome</keyword>
<organism evidence="2 3">
    <name type="scientific">Zobellia uliginosa</name>
    <dbReference type="NCBI Taxonomy" id="143224"/>
    <lineage>
        <taxon>Bacteria</taxon>
        <taxon>Pseudomonadati</taxon>
        <taxon>Bacteroidota</taxon>
        <taxon>Flavobacteriia</taxon>
        <taxon>Flavobacteriales</taxon>
        <taxon>Flavobacteriaceae</taxon>
        <taxon>Zobellia</taxon>
    </lineage>
</organism>
<dbReference type="EMBL" id="FTOB01000004">
    <property type="protein sequence ID" value="SIS83806.1"/>
    <property type="molecule type" value="Genomic_DNA"/>
</dbReference>
<dbReference type="Pfam" id="PF23019">
    <property type="entry name" value="DUF7033"/>
    <property type="match status" value="1"/>
</dbReference>
<sequence>MLLIYTHKITPRFRYTMKQVFTRILGIEIVFTTKVEDFIKHTGPKITYTKQPLQNEFFVRSNDLLFEQGINDLDISVADWDGVPCFFKAGERSNLPFDIFSASFYLLSRYEEYLPHVKDVHERFPVKDSLAYKHKFLRSPVVDIWAYRLLDELKSRFPDMERKPEKYRYVSAIDVTTSHCFAYRGVVRSLAGLVYDLGSLKFKRVAQRLKVWFDPEKDPYDNFSFLIDLHKKYRVKDIFFFQFADYSTYDKNVSPDNNKFRFLIKSIADYSKVALAASYSSFNDIDLLKKEKKKLTGVINRPINSSRLRYNRVDLPHTYRNLVEAEFVDDYTMGYTHEIGFRASTCTPFYFYDINLEVQQPIRIHSFAFHDYAFVNQKDSQAIIGQIQTICDEVKSVNGEFVSVFSNELLGGEEKMDWKDFYETVLKLCHV</sequence>
<evidence type="ECO:0000313" key="2">
    <source>
        <dbReference type="EMBL" id="SIS83806.1"/>
    </source>
</evidence>
<dbReference type="RefSeq" id="WP_076455823.1">
    <property type="nucleotide sequence ID" value="NZ_FTOB01000004.1"/>
</dbReference>
<dbReference type="InterPro" id="IPR054297">
    <property type="entry name" value="DUF7033"/>
</dbReference>
<comment type="caution">
    <text evidence="2">The sequence shown here is derived from an EMBL/GenBank/DDBJ whole genome shotgun (WGS) entry which is preliminary data.</text>
</comment>
<accession>A0ABY1KVK2</accession>
<proteinExistence type="predicted"/>
<reference evidence="2 3" key="1">
    <citation type="submission" date="2017-01" db="EMBL/GenBank/DDBJ databases">
        <authorList>
            <person name="Varghese N."/>
            <person name="Submissions S."/>
        </authorList>
    </citation>
    <scope>NUCLEOTIDE SEQUENCE [LARGE SCALE GENOMIC DNA]</scope>
    <source>
        <strain evidence="2 3">DSM 2061</strain>
    </source>
</reference>
<dbReference type="CDD" id="cd10931">
    <property type="entry name" value="CE4_u7"/>
    <property type="match status" value="1"/>
</dbReference>
<evidence type="ECO:0000313" key="3">
    <source>
        <dbReference type="Proteomes" id="UP000185728"/>
    </source>
</evidence>
<evidence type="ECO:0000259" key="1">
    <source>
        <dbReference type="Pfam" id="PF23019"/>
    </source>
</evidence>
<gene>
    <name evidence="2" type="ORF">SAMN05421766_104280</name>
</gene>
<feature type="domain" description="DUF7033" evidence="1">
    <location>
        <begin position="95"/>
        <end position="183"/>
    </location>
</feature>
<dbReference type="Proteomes" id="UP000185728">
    <property type="component" value="Unassembled WGS sequence"/>
</dbReference>
<name>A0ABY1KVK2_9FLAO</name>